<evidence type="ECO:0000313" key="3">
    <source>
        <dbReference type="EMBL" id="SCL85873.1"/>
    </source>
</evidence>
<dbReference type="Gene3D" id="1.10.260.40">
    <property type="entry name" value="lambda repressor-like DNA-binding domains"/>
    <property type="match status" value="1"/>
</dbReference>
<dbReference type="Pfam" id="PF01381">
    <property type="entry name" value="HTH_3"/>
    <property type="match status" value="1"/>
</dbReference>
<dbReference type="PANTHER" id="PTHR46797">
    <property type="entry name" value="HTH-TYPE TRANSCRIPTIONAL REGULATOR"/>
    <property type="match status" value="1"/>
</dbReference>
<dbReference type="SUPFAM" id="SSF47413">
    <property type="entry name" value="lambda repressor-like DNA-binding domains"/>
    <property type="match status" value="1"/>
</dbReference>
<organism evidence="3 4">
    <name type="scientific">Bacillus cytotoxicus</name>
    <dbReference type="NCBI Taxonomy" id="580165"/>
    <lineage>
        <taxon>Bacteria</taxon>
        <taxon>Bacillati</taxon>
        <taxon>Bacillota</taxon>
        <taxon>Bacilli</taxon>
        <taxon>Bacillales</taxon>
        <taxon>Bacillaceae</taxon>
        <taxon>Bacillus</taxon>
        <taxon>Bacillus cereus group</taxon>
    </lineage>
</organism>
<dbReference type="GO" id="GO:0003700">
    <property type="term" value="F:DNA-binding transcription factor activity"/>
    <property type="evidence" value="ECO:0007669"/>
    <property type="project" value="TreeGrafter"/>
</dbReference>
<gene>
    <name evidence="3" type="ORF">BCB44BAC_00845</name>
</gene>
<evidence type="ECO:0000256" key="1">
    <source>
        <dbReference type="ARBA" id="ARBA00023125"/>
    </source>
</evidence>
<dbReference type="AlphaFoldDB" id="A0AAX2CDA7"/>
<dbReference type="PANTHER" id="PTHR46797:SF1">
    <property type="entry name" value="METHYLPHOSPHONATE SYNTHASE"/>
    <property type="match status" value="1"/>
</dbReference>
<dbReference type="InterPro" id="IPR001387">
    <property type="entry name" value="Cro/C1-type_HTH"/>
</dbReference>
<reference evidence="3 4" key="1">
    <citation type="submission" date="2016-08" db="EMBL/GenBank/DDBJ databases">
        <authorList>
            <person name="Loux V."/>
            <person name="Rue O."/>
        </authorList>
    </citation>
    <scope>NUCLEOTIDE SEQUENCE [LARGE SCALE GENOMIC DNA]</scope>
    <source>
        <strain evidence="3 4">AFSSA_08CEB44bac</strain>
    </source>
</reference>
<dbReference type="GO" id="GO:0005829">
    <property type="term" value="C:cytosol"/>
    <property type="evidence" value="ECO:0007669"/>
    <property type="project" value="TreeGrafter"/>
</dbReference>
<dbReference type="InterPro" id="IPR050807">
    <property type="entry name" value="TransReg_Diox_bact_type"/>
</dbReference>
<keyword evidence="1" id="KW-0238">DNA-binding</keyword>
<proteinExistence type="predicted"/>
<feature type="domain" description="HTH cro/C1-type" evidence="2">
    <location>
        <begin position="16"/>
        <end position="72"/>
    </location>
</feature>
<accession>A0AAX2CDA7</accession>
<dbReference type="PROSITE" id="PS50943">
    <property type="entry name" value="HTH_CROC1"/>
    <property type="match status" value="1"/>
</dbReference>
<dbReference type="CDD" id="cd00093">
    <property type="entry name" value="HTH_XRE"/>
    <property type="match status" value="1"/>
</dbReference>
<dbReference type="InterPro" id="IPR010982">
    <property type="entry name" value="Lambda_DNA-bd_dom_sf"/>
</dbReference>
<dbReference type="RefSeq" id="WP_087097920.1">
    <property type="nucleotide sequence ID" value="NZ_CP066179.1"/>
</dbReference>
<dbReference type="Proteomes" id="UP000242164">
    <property type="component" value="Unassembled WGS sequence"/>
</dbReference>
<dbReference type="SMART" id="SM00530">
    <property type="entry name" value="HTH_XRE"/>
    <property type="match status" value="1"/>
</dbReference>
<evidence type="ECO:0000313" key="4">
    <source>
        <dbReference type="Proteomes" id="UP000242164"/>
    </source>
</evidence>
<evidence type="ECO:0000259" key="2">
    <source>
        <dbReference type="PROSITE" id="PS50943"/>
    </source>
</evidence>
<comment type="caution">
    <text evidence="3">The sequence shown here is derived from an EMBL/GenBank/DDBJ whole genome shotgun (WGS) entry which is preliminary data.</text>
</comment>
<dbReference type="GO" id="GO:0003677">
    <property type="term" value="F:DNA binding"/>
    <property type="evidence" value="ECO:0007669"/>
    <property type="project" value="UniProtKB-KW"/>
</dbReference>
<dbReference type="EMBL" id="FMIK01000017">
    <property type="protein sequence ID" value="SCL85873.1"/>
    <property type="molecule type" value="Genomic_DNA"/>
</dbReference>
<protein>
    <recommendedName>
        <fullName evidence="2">HTH cro/C1-type domain-containing protein</fullName>
    </recommendedName>
</protein>
<name>A0AAX2CDA7_9BACI</name>
<sequence>MKKNYNDIYSKVAENIKKIRKQRGLTQQQFSELIGYSMSYITKIEAPKCEKKFSLDLLYLIADKLEIEMKELFDFSNLKE</sequence>